<dbReference type="PROSITE" id="PS50932">
    <property type="entry name" value="HTH_LACI_2"/>
    <property type="match status" value="1"/>
</dbReference>
<feature type="domain" description="HTH cro/C1-type" evidence="5">
    <location>
        <begin position="3"/>
        <end position="46"/>
    </location>
</feature>
<comment type="caution">
    <text evidence="6">The sequence shown here is derived from an EMBL/GenBank/DDBJ whole genome shotgun (WGS) entry which is preliminary data.</text>
</comment>
<dbReference type="RefSeq" id="WP_188689370.1">
    <property type="nucleotide sequence ID" value="NZ_BMIR01000002.1"/>
</dbReference>
<dbReference type="InterPro" id="IPR028082">
    <property type="entry name" value="Peripla_BP_I"/>
</dbReference>
<dbReference type="AlphaFoldDB" id="A0A8J2VJ20"/>
<dbReference type="Gene3D" id="3.40.50.2300">
    <property type="match status" value="2"/>
</dbReference>
<dbReference type="EMBL" id="BMIR01000002">
    <property type="protein sequence ID" value="GGE31382.1"/>
    <property type="molecule type" value="Genomic_DNA"/>
</dbReference>
<dbReference type="InterPro" id="IPR001387">
    <property type="entry name" value="Cro/C1-type_HTH"/>
</dbReference>
<dbReference type="GO" id="GO:0000976">
    <property type="term" value="F:transcription cis-regulatory region binding"/>
    <property type="evidence" value="ECO:0007669"/>
    <property type="project" value="TreeGrafter"/>
</dbReference>
<accession>A0A8J2VJ20</accession>
<dbReference type="InterPro" id="IPR001761">
    <property type="entry name" value="Peripla_BP/Lac1_sug-bd_dom"/>
</dbReference>
<dbReference type="PROSITE" id="PS50943">
    <property type="entry name" value="HTH_CROC1"/>
    <property type="match status" value="1"/>
</dbReference>
<evidence type="ECO:0000256" key="3">
    <source>
        <dbReference type="ARBA" id="ARBA00023163"/>
    </source>
</evidence>
<reference evidence="6" key="2">
    <citation type="submission" date="2020-09" db="EMBL/GenBank/DDBJ databases">
        <authorList>
            <person name="Sun Q."/>
            <person name="Zhou Y."/>
        </authorList>
    </citation>
    <scope>NUCLEOTIDE SEQUENCE</scope>
    <source>
        <strain evidence="6">CGMCC 1.15371</strain>
    </source>
</reference>
<dbReference type="SMART" id="SM00354">
    <property type="entry name" value="HTH_LACI"/>
    <property type="match status" value="1"/>
</dbReference>
<dbReference type="PROSITE" id="PS00356">
    <property type="entry name" value="HTH_LACI_1"/>
    <property type="match status" value="1"/>
</dbReference>
<dbReference type="Pfam" id="PF00532">
    <property type="entry name" value="Peripla_BP_1"/>
    <property type="match status" value="1"/>
</dbReference>
<feature type="domain" description="HTH lacI-type" evidence="4">
    <location>
        <begin position="2"/>
        <end position="56"/>
    </location>
</feature>
<name>A0A8J2VJ20_9BACL</name>
<protein>
    <submittedName>
        <fullName evidence="6">LacI family transcriptional regulator</fullName>
    </submittedName>
</protein>
<dbReference type="Proteomes" id="UP000628775">
    <property type="component" value="Unassembled WGS sequence"/>
</dbReference>
<dbReference type="SUPFAM" id="SSF53822">
    <property type="entry name" value="Periplasmic binding protein-like I"/>
    <property type="match status" value="1"/>
</dbReference>
<keyword evidence="7" id="KW-1185">Reference proteome</keyword>
<dbReference type="SUPFAM" id="SSF47413">
    <property type="entry name" value="lambda repressor-like DNA-binding domains"/>
    <property type="match status" value="1"/>
</dbReference>
<evidence type="ECO:0000313" key="7">
    <source>
        <dbReference type="Proteomes" id="UP000628775"/>
    </source>
</evidence>
<dbReference type="PANTHER" id="PTHR30146:SF109">
    <property type="entry name" value="HTH-TYPE TRANSCRIPTIONAL REGULATOR GALS"/>
    <property type="match status" value="1"/>
</dbReference>
<organism evidence="6 7">
    <name type="scientific">Pullulanibacillus camelliae</name>
    <dbReference type="NCBI Taxonomy" id="1707096"/>
    <lineage>
        <taxon>Bacteria</taxon>
        <taxon>Bacillati</taxon>
        <taxon>Bacillota</taxon>
        <taxon>Bacilli</taxon>
        <taxon>Bacillales</taxon>
        <taxon>Sporolactobacillaceae</taxon>
        <taxon>Pullulanibacillus</taxon>
    </lineage>
</organism>
<dbReference type="GO" id="GO:0003700">
    <property type="term" value="F:DNA-binding transcription factor activity"/>
    <property type="evidence" value="ECO:0007669"/>
    <property type="project" value="TreeGrafter"/>
</dbReference>
<gene>
    <name evidence="6" type="ORF">GCM10011391_07580</name>
</gene>
<dbReference type="Gene3D" id="1.10.260.40">
    <property type="entry name" value="lambda repressor-like DNA-binding domains"/>
    <property type="match status" value="1"/>
</dbReference>
<evidence type="ECO:0000259" key="5">
    <source>
        <dbReference type="PROSITE" id="PS50943"/>
    </source>
</evidence>
<sequence>MVSIYDVAKHAGVSKSTVSRVLTGNSNVNKDTKQKVLDAIDELGYSPNASARALPMKKTNSIGIVLERLYDPFFSELIQGIGQQGEDSQYNLIYCDAKGLFDVKTRYIEYLTQGRVDGLVIFGSYITDESIIRKLSQRKFPFVLIENEFNFPTNSILLDNAGGALNATNHLIMLGHKKIAHITGNMNTKAALDRLNGYIQALQKQMIGVEGKYIAYNYGNNKFEEGYTSMQNLLALDELPTAVVGFDLIRSYGAVQAIYDAGLKIPDDIAFVSFDDQIFYDKRFNGPELTAIKLPLYEMGKESIKVLIDTIEKKTDRPVRKIFETDLIIRESCGALNQNKN</sequence>
<keyword evidence="1" id="KW-0805">Transcription regulation</keyword>
<keyword evidence="3" id="KW-0804">Transcription</keyword>
<dbReference type="InterPro" id="IPR000843">
    <property type="entry name" value="HTH_LacI"/>
</dbReference>
<dbReference type="CDD" id="cd06267">
    <property type="entry name" value="PBP1_LacI_sugar_binding-like"/>
    <property type="match status" value="1"/>
</dbReference>
<evidence type="ECO:0000313" key="6">
    <source>
        <dbReference type="EMBL" id="GGE31382.1"/>
    </source>
</evidence>
<evidence type="ECO:0000256" key="1">
    <source>
        <dbReference type="ARBA" id="ARBA00023015"/>
    </source>
</evidence>
<dbReference type="PANTHER" id="PTHR30146">
    <property type="entry name" value="LACI-RELATED TRANSCRIPTIONAL REPRESSOR"/>
    <property type="match status" value="1"/>
</dbReference>
<proteinExistence type="predicted"/>
<dbReference type="CDD" id="cd01392">
    <property type="entry name" value="HTH_LacI"/>
    <property type="match status" value="1"/>
</dbReference>
<keyword evidence="2" id="KW-0238">DNA-binding</keyword>
<evidence type="ECO:0000256" key="2">
    <source>
        <dbReference type="ARBA" id="ARBA00023125"/>
    </source>
</evidence>
<dbReference type="Pfam" id="PF00356">
    <property type="entry name" value="LacI"/>
    <property type="match status" value="1"/>
</dbReference>
<evidence type="ECO:0000259" key="4">
    <source>
        <dbReference type="PROSITE" id="PS50932"/>
    </source>
</evidence>
<reference evidence="6" key="1">
    <citation type="journal article" date="2014" name="Int. J. Syst. Evol. Microbiol.">
        <title>Complete genome sequence of Corynebacterium casei LMG S-19264T (=DSM 44701T), isolated from a smear-ripened cheese.</title>
        <authorList>
            <consortium name="US DOE Joint Genome Institute (JGI-PGF)"/>
            <person name="Walter F."/>
            <person name="Albersmeier A."/>
            <person name="Kalinowski J."/>
            <person name="Ruckert C."/>
        </authorList>
    </citation>
    <scope>NUCLEOTIDE SEQUENCE</scope>
    <source>
        <strain evidence="6">CGMCC 1.15371</strain>
    </source>
</reference>
<dbReference type="InterPro" id="IPR010982">
    <property type="entry name" value="Lambda_DNA-bd_dom_sf"/>
</dbReference>